<protein>
    <recommendedName>
        <fullName evidence="4">Lipoprotein</fullName>
    </recommendedName>
</protein>
<keyword evidence="1" id="KW-0732">Signal</keyword>
<dbReference type="SUPFAM" id="SSF63825">
    <property type="entry name" value="YWTD domain"/>
    <property type="match status" value="1"/>
</dbReference>
<reference evidence="2 3" key="1">
    <citation type="submission" date="2024-09" db="EMBL/GenBank/DDBJ databases">
        <authorList>
            <person name="Sun Q."/>
            <person name="Mori K."/>
        </authorList>
    </citation>
    <scope>NUCLEOTIDE SEQUENCE [LARGE SCALE GENOMIC DNA]</scope>
    <source>
        <strain evidence="2 3">CECT 7955</strain>
    </source>
</reference>
<evidence type="ECO:0008006" key="4">
    <source>
        <dbReference type="Google" id="ProtNLM"/>
    </source>
</evidence>
<keyword evidence="3" id="KW-1185">Reference proteome</keyword>
<sequence>MKNLNLIFLALASSTFFTFWSCQTPDENDVMQTEKNNKQENKAENVPLACGNVYALVLSGSSGSPVASGLTSHIYNVDLCPETIDYTFQSSINIGGVPVMGVTGLCDFPGISGKAIAVTGINSNFPQRLLNVDIATGLAVVMLSTSVPLQDIENDGNTGDFYAIRENSSQIMKVDILTGICTAFAPVGPTPQYNGLIIKGGFLFTISGNTSYICGSRRGDVFRYALPGTGSGYVAKNSYKSAVPAFTTEELGLFYDDCCGRNWVVGSSSNMISNNTDIIACTSNSATLLLDTTSTSQPHYSIYDFMLKP</sequence>
<dbReference type="Proteomes" id="UP001589607">
    <property type="component" value="Unassembled WGS sequence"/>
</dbReference>
<name>A0ABV5GS34_9FLAO</name>
<evidence type="ECO:0000313" key="2">
    <source>
        <dbReference type="EMBL" id="MFB9098182.1"/>
    </source>
</evidence>
<dbReference type="EMBL" id="JBHMEY010000067">
    <property type="protein sequence ID" value="MFB9098182.1"/>
    <property type="molecule type" value="Genomic_DNA"/>
</dbReference>
<proteinExistence type="predicted"/>
<organism evidence="2 3">
    <name type="scientific">Flavobacterium jumunjinense</name>
    <dbReference type="NCBI Taxonomy" id="998845"/>
    <lineage>
        <taxon>Bacteria</taxon>
        <taxon>Pseudomonadati</taxon>
        <taxon>Bacteroidota</taxon>
        <taxon>Flavobacteriia</taxon>
        <taxon>Flavobacteriales</taxon>
        <taxon>Flavobacteriaceae</taxon>
        <taxon>Flavobacterium</taxon>
    </lineage>
</organism>
<gene>
    <name evidence="2" type="ORF">ACFFVF_16840</name>
</gene>
<accession>A0ABV5GS34</accession>
<feature type="signal peptide" evidence="1">
    <location>
        <begin position="1"/>
        <end position="21"/>
    </location>
</feature>
<evidence type="ECO:0000313" key="3">
    <source>
        <dbReference type="Proteomes" id="UP001589607"/>
    </source>
</evidence>
<feature type="chain" id="PRO_5047419650" description="Lipoprotein" evidence="1">
    <location>
        <begin position="22"/>
        <end position="309"/>
    </location>
</feature>
<dbReference type="RefSeq" id="WP_236456277.1">
    <property type="nucleotide sequence ID" value="NZ_CBCSGE010000024.1"/>
</dbReference>
<evidence type="ECO:0000256" key="1">
    <source>
        <dbReference type="SAM" id="SignalP"/>
    </source>
</evidence>
<comment type="caution">
    <text evidence="2">The sequence shown here is derived from an EMBL/GenBank/DDBJ whole genome shotgun (WGS) entry which is preliminary data.</text>
</comment>